<gene>
    <name evidence="2" type="ORF">C6P46_004470</name>
</gene>
<dbReference type="PANTHER" id="PTHR36050:SF1">
    <property type="entry name" value="O-FUCOSYLTRANSFERASE 30"/>
    <property type="match status" value="1"/>
</dbReference>
<feature type="region of interest" description="Disordered" evidence="1">
    <location>
        <begin position="174"/>
        <end position="196"/>
    </location>
</feature>
<evidence type="ECO:0000256" key="1">
    <source>
        <dbReference type="SAM" id="MobiDB-lite"/>
    </source>
</evidence>
<dbReference type="OrthoDB" id="1882547at2759"/>
<feature type="region of interest" description="Disordered" evidence="1">
    <location>
        <begin position="47"/>
        <end position="71"/>
    </location>
</feature>
<sequence>MATARQPRSSPPAAHDFVARIASWRTSPSTSDYSPIASVEGPLLARTDAGWSRTPTEDVATWKPSEAGPTTTTQTRRWLVGCFAVILLAGSGWRISTTGNADLGSPAEIWNAAHESFSASSTTVQGGHLALHSEQAEIAGDLEDDWASPPFQETIAPVAPTSTTAIASLASEAAPDPVPSWNVHPRPRPPNADLHSRSTTKYLAYENHSGFHNQRKSLVNALVLAQLLNRTLLLPPARLGHAMPWEPDPKHTVVFSERCKAGLEPDKPAATNPKSHLIGLGEACDPSTGWTYVGWDYLIEPDLLQDHALVDRWNSSTEWLTSTTEGLGLATADIHTFEDTARRSYQILDSRDTALDGSFESRLELDDLRDPVGIGSKRLLWFGSLFSGSRLKLVGPKNKALHDETSAKMILRNEGLDAISDQVRDALGSYVAVHARVGDGVFKSHAPENMHRLFLRLCTEVFGLSKAVAERLYKTSEPRRKRRAGLAHRAREHRAELVHPVSALFVDYSDVDEVGEFDRASVPSNASPLFASDEAETNNSRHLVRRKPLRGSPARPLAPHLRCRGNLHESPHLARLNTPLYIATDSRRPTSDPNLAPFFRWFPCTFLLGDFSAATGAVNEVNVEPIAELVRLAGAAKTRDEAKGTTPTPSQWTSDWDGTDLGKFLLPFLEAEATRAVRVLGTHQSTFSGYTTTILHDNYVENGLVAPWNSP</sequence>
<dbReference type="AlphaFoldDB" id="A0A9P7B6I2"/>
<keyword evidence="3" id="KW-1185">Reference proteome</keyword>
<dbReference type="PANTHER" id="PTHR36050">
    <property type="entry name" value="O-FUCOSYLTRANSFERASE 30"/>
    <property type="match status" value="1"/>
</dbReference>
<evidence type="ECO:0000313" key="3">
    <source>
        <dbReference type="Proteomes" id="UP000777482"/>
    </source>
</evidence>
<protein>
    <submittedName>
        <fullName evidence="2">Uncharacterized protein</fullName>
    </submittedName>
</protein>
<reference evidence="2 3" key="1">
    <citation type="submission" date="2020-11" db="EMBL/GenBank/DDBJ databases">
        <title>Kefir isolates.</title>
        <authorList>
            <person name="Marcisauskas S."/>
            <person name="Kim Y."/>
            <person name="Blasche S."/>
        </authorList>
    </citation>
    <scope>NUCLEOTIDE SEQUENCE [LARGE SCALE GENOMIC DNA]</scope>
    <source>
        <strain evidence="2 3">KR</strain>
    </source>
</reference>
<proteinExistence type="predicted"/>
<comment type="caution">
    <text evidence="2">The sequence shown here is derived from an EMBL/GenBank/DDBJ whole genome shotgun (WGS) entry which is preliminary data.</text>
</comment>
<dbReference type="EMBL" id="PUHQ01000041">
    <property type="protein sequence ID" value="KAG0660786.1"/>
    <property type="molecule type" value="Genomic_DNA"/>
</dbReference>
<evidence type="ECO:0000313" key="2">
    <source>
        <dbReference type="EMBL" id="KAG0660786.1"/>
    </source>
</evidence>
<accession>A0A9P7B6I2</accession>
<name>A0A9P7B6I2_RHOMI</name>
<organism evidence="2 3">
    <name type="scientific">Rhodotorula mucilaginosa</name>
    <name type="common">Yeast</name>
    <name type="synonym">Rhodotorula rubra</name>
    <dbReference type="NCBI Taxonomy" id="5537"/>
    <lineage>
        <taxon>Eukaryota</taxon>
        <taxon>Fungi</taxon>
        <taxon>Dikarya</taxon>
        <taxon>Basidiomycota</taxon>
        <taxon>Pucciniomycotina</taxon>
        <taxon>Microbotryomycetes</taxon>
        <taxon>Sporidiobolales</taxon>
        <taxon>Sporidiobolaceae</taxon>
        <taxon>Rhodotorula</taxon>
    </lineage>
</organism>
<dbReference type="Proteomes" id="UP000777482">
    <property type="component" value="Unassembled WGS sequence"/>
</dbReference>